<evidence type="ECO:0000259" key="1">
    <source>
        <dbReference type="Pfam" id="PF18446"/>
    </source>
</evidence>
<reference evidence="2" key="1">
    <citation type="submission" date="2019-06" db="EMBL/GenBank/DDBJ databases">
        <title>Methanoculleus strain from Tamsui River, Taipei, Taiwan.</title>
        <authorList>
            <person name="You Y.-T."/>
            <person name="Chen S.-C."/>
            <person name="Lai S.-J."/>
            <person name="Lee Y.-C."/>
            <person name="Lai M.-C."/>
        </authorList>
    </citation>
    <scope>NUCLEOTIDE SEQUENCE</scope>
    <source>
        <strain evidence="2">Afa-1</strain>
    </source>
</reference>
<accession>A0A9E5DD45</accession>
<proteinExistence type="predicted"/>
<protein>
    <recommendedName>
        <fullName evidence="1">DUF5611 domain-containing protein</fullName>
    </recommendedName>
</protein>
<dbReference type="PIRSF" id="PIRSF022080">
    <property type="entry name" value="UCP022080"/>
    <property type="match status" value="1"/>
</dbReference>
<evidence type="ECO:0000313" key="3">
    <source>
        <dbReference type="Proteomes" id="UP001065682"/>
    </source>
</evidence>
<sequence>MSLKNIMQEYPIKRGYTKQLAESMIQGLRDQFETEPRAAEDGHYIISYGALLRLEVSLGAGGKTLVVDTEADKTVDDETIIDTNRRFRNYLQQVTGYTAKERAKKAQQAVKGKE</sequence>
<organism evidence="2 3">
    <name type="scientific">Methanoculleus formosensis</name>
    <dbReference type="NCBI Taxonomy" id="2590886"/>
    <lineage>
        <taxon>Archaea</taxon>
        <taxon>Methanobacteriati</taxon>
        <taxon>Methanobacteriota</taxon>
        <taxon>Stenosarchaea group</taxon>
        <taxon>Methanomicrobia</taxon>
        <taxon>Methanomicrobiales</taxon>
        <taxon>Methanomicrobiaceae</taxon>
        <taxon>Methanoculleus</taxon>
    </lineage>
</organism>
<dbReference type="InterPro" id="IPR016800">
    <property type="entry name" value="UCP022080"/>
</dbReference>
<gene>
    <name evidence="2" type="ORF">FKB36_05235</name>
</gene>
<dbReference type="Pfam" id="PF18446">
    <property type="entry name" value="DUF5611"/>
    <property type="match status" value="1"/>
</dbReference>
<comment type="caution">
    <text evidence="2">The sequence shown here is derived from an EMBL/GenBank/DDBJ whole genome shotgun (WGS) entry which is preliminary data.</text>
</comment>
<evidence type="ECO:0000313" key="2">
    <source>
        <dbReference type="EMBL" id="MCT8336913.1"/>
    </source>
</evidence>
<name>A0A9E5DD45_9EURY</name>
<dbReference type="EMBL" id="VHLL01000002">
    <property type="protein sequence ID" value="MCT8336913.1"/>
    <property type="molecule type" value="Genomic_DNA"/>
</dbReference>
<dbReference type="AlphaFoldDB" id="A0A9E5DD45"/>
<dbReference type="Gene3D" id="3.30.310.190">
    <property type="match status" value="1"/>
</dbReference>
<keyword evidence="3" id="KW-1185">Reference proteome</keyword>
<dbReference type="InterPro" id="IPR040713">
    <property type="entry name" value="DUF5611"/>
</dbReference>
<dbReference type="Proteomes" id="UP001065682">
    <property type="component" value="Unassembled WGS sequence"/>
</dbReference>
<feature type="domain" description="DUF5611" evidence="1">
    <location>
        <begin position="7"/>
        <end position="108"/>
    </location>
</feature>